<evidence type="ECO:0000256" key="1">
    <source>
        <dbReference type="SAM" id="Phobius"/>
    </source>
</evidence>
<protein>
    <recommendedName>
        <fullName evidence="2">PGG domain-containing protein</fullName>
    </recommendedName>
</protein>
<dbReference type="SUPFAM" id="SSF48403">
    <property type="entry name" value="Ankyrin repeat"/>
    <property type="match status" value="1"/>
</dbReference>
<dbReference type="InterPro" id="IPR026961">
    <property type="entry name" value="PGG_dom"/>
</dbReference>
<keyword evidence="1" id="KW-1133">Transmembrane helix</keyword>
<reference evidence="3 4" key="1">
    <citation type="journal article" date="2013" name="Nat. Genet.">
        <title>The high-quality draft genome of peach (Prunus persica) identifies unique patterns of genetic diversity, domestication and genome evolution.</title>
        <authorList>
            <consortium name="International Peach Genome Initiative"/>
            <person name="Verde I."/>
            <person name="Abbott A.G."/>
            <person name="Scalabrin S."/>
            <person name="Jung S."/>
            <person name="Shu S."/>
            <person name="Marroni F."/>
            <person name="Zhebentyayeva T."/>
            <person name="Dettori M.T."/>
            <person name="Grimwood J."/>
            <person name="Cattonaro F."/>
            <person name="Zuccolo A."/>
            <person name="Rossini L."/>
            <person name="Jenkins J."/>
            <person name="Vendramin E."/>
            <person name="Meisel L.A."/>
            <person name="Decroocq V."/>
            <person name="Sosinski B."/>
            <person name="Prochnik S."/>
            <person name="Mitros T."/>
            <person name="Policriti A."/>
            <person name="Cipriani G."/>
            <person name="Dondini L."/>
            <person name="Ficklin S."/>
            <person name="Goodstein D.M."/>
            <person name="Xuan P."/>
            <person name="Del Fabbro C."/>
            <person name="Aramini V."/>
            <person name="Copetti D."/>
            <person name="Gonzalez S."/>
            <person name="Horner D.S."/>
            <person name="Falchi R."/>
            <person name="Lucas S."/>
            <person name="Mica E."/>
            <person name="Maldonado J."/>
            <person name="Lazzari B."/>
            <person name="Bielenberg D."/>
            <person name="Pirona R."/>
            <person name="Miculan M."/>
            <person name="Barakat A."/>
            <person name="Testolin R."/>
            <person name="Stella A."/>
            <person name="Tartarini S."/>
            <person name="Tonutti P."/>
            <person name="Arus P."/>
            <person name="Orellana A."/>
            <person name="Wells C."/>
            <person name="Main D."/>
            <person name="Vizzotto G."/>
            <person name="Silva H."/>
            <person name="Salamini F."/>
            <person name="Schmutz J."/>
            <person name="Morgante M."/>
            <person name="Rokhsar D.S."/>
        </authorList>
    </citation>
    <scope>NUCLEOTIDE SEQUENCE [LARGE SCALE GENOMIC DNA]</scope>
    <source>
        <strain evidence="4">cv. Nemared</strain>
    </source>
</reference>
<dbReference type="PANTHER" id="PTHR24177">
    <property type="entry name" value="CASKIN"/>
    <property type="match status" value="1"/>
</dbReference>
<evidence type="ECO:0000313" key="4">
    <source>
        <dbReference type="Proteomes" id="UP000006882"/>
    </source>
</evidence>
<feature type="transmembrane region" description="Helical" evidence="1">
    <location>
        <begin position="698"/>
        <end position="717"/>
    </location>
</feature>
<dbReference type="EMBL" id="CM007652">
    <property type="protein sequence ID" value="ONI21689.1"/>
    <property type="molecule type" value="Genomic_DNA"/>
</dbReference>
<dbReference type="Proteomes" id="UP000006882">
    <property type="component" value="Chromosome G2"/>
</dbReference>
<proteinExistence type="predicted"/>
<dbReference type="SMART" id="SM00248">
    <property type="entry name" value="ANK"/>
    <property type="match status" value="5"/>
</dbReference>
<dbReference type="STRING" id="3760.A0A251QD19"/>
<dbReference type="InterPro" id="IPR036770">
    <property type="entry name" value="Ankyrin_rpt-contain_sf"/>
</dbReference>
<evidence type="ECO:0000313" key="3">
    <source>
        <dbReference type="EMBL" id="ONI21689.1"/>
    </source>
</evidence>
<dbReference type="InterPro" id="IPR002110">
    <property type="entry name" value="Ankyrin_rpt"/>
</dbReference>
<feature type="transmembrane region" description="Helical" evidence="1">
    <location>
        <begin position="812"/>
        <end position="836"/>
    </location>
</feature>
<name>A0A251QD19_PRUPE</name>
<feature type="transmembrane region" description="Helical" evidence="1">
    <location>
        <begin position="781"/>
        <end position="806"/>
    </location>
</feature>
<accession>A0A251QD19</accession>
<dbReference type="Pfam" id="PF14223">
    <property type="entry name" value="Retrotran_gag_2"/>
    <property type="match status" value="1"/>
</dbReference>
<dbReference type="AlphaFoldDB" id="A0A251QD19"/>
<feature type="domain" description="PGG" evidence="2">
    <location>
        <begin position="692"/>
        <end position="804"/>
    </location>
</feature>
<keyword evidence="1" id="KW-0812">Transmembrane</keyword>
<gene>
    <name evidence="3" type="ORF">PRUPE_2G081200</name>
</gene>
<dbReference type="OrthoDB" id="1880601at2759"/>
<dbReference type="eggNOG" id="KOG0504">
    <property type="taxonomic scope" value="Eukaryota"/>
</dbReference>
<dbReference type="Gene3D" id="1.25.40.20">
    <property type="entry name" value="Ankyrin repeat-containing domain"/>
    <property type="match status" value="1"/>
</dbReference>
<organism evidence="3 4">
    <name type="scientific">Prunus persica</name>
    <name type="common">Peach</name>
    <name type="synonym">Amygdalus persica</name>
    <dbReference type="NCBI Taxonomy" id="3760"/>
    <lineage>
        <taxon>Eukaryota</taxon>
        <taxon>Viridiplantae</taxon>
        <taxon>Streptophyta</taxon>
        <taxon>Embryophyta</taxon>
        <taxon>Tracheophyta</taxon>
        <taxon>Spermatophyta</taxon>
        <taxon>Magnoliopsida</taxon>
        <taxon>eudicotyledons</taxon>
        <taxon>Gunneridae</taxon>
        <taxon>Pentapetalae</taxon>
        <taxon>rosids</taxon>
        <taxon>fabids</taxon>
        <taxon>Rosales</taxon>
        <taxon>Rosaceae</taxon>
        <taxon>Amygdaloideae</taxon>
        <taxon>Amygdaleae</taxon>
        <taxon>Prunus</taxon>
    </lineage>
</organism>
<dbReference type="GO" id="GO:0016020">
    <property type="term" value="C:membrane"/>
    <property type="evidence" value="ECO:0000318"/>
    <property type="project" value="GO_Central"/>
</dbReference>
<dbReference type="Gramene" id="ONI21689">
    <property type="protein sequence ID" value="ONI21689"/>
    <property type="gene ID" value="PRUPE_2G081200"/>
</dbReference>
<evidence type="ECO:0000259" key="2">
    <source>
        <dbReference type="Pfam" id="PF13962"/>
    </source>
</evidence>
<dbReference type="Pfam" id="PF13962">
    <property type="entry name" value="PGG"/>
    <property type="match status" value="1"/>
</dbReference>
<dbReference type="PANTHER" id="PTHR24177:SF329">
    <property type="entry name" value="ANKYRIN REPEAT PROTEIN"/>
    <property type="match status" value="1"/>
</dbReference>
<feature type="transmembrane region" description="Helical" evidence="1">
    <location>
        <begin position="737"/>
        <end position="760"/>
    </location>
</feature>
<dbReference type="Pfam" id="PF12796">
    <property type="entry name" value="Ank_2"/>
    <property type="match status" value="1"/>
</dbReference>
<sequence length="856" mass="96699">MATRAVSADAAVVEVLNARNYADWSVLVKTYLLAQDLWDVVEEEHEDDDEEEEEEADDKFKAWRKKNATALHKIQISCGQEAFSLISNTTSAKRAWDTLAEKFKPKLVRMVKTVVPADAIVVEDLNKDNYEHWSNNLVAQDLSEVVEATAEPPKPEEEAEADDKALMKKNATALHAIQVSCGPDAFSVIKETSSAKIDRDTLAEKFTPQPSLLNNSFFQSASSSSNPGSYEENKPLFDAVWSGDWNKAKKFLTERPNAIKARLPYTDKMALHFATELEHEHIVEELVQLMSEEDLEITDNWGQTALALAAKRGNRKMVKCMVRKSKKTLSIPTKTRNRTPIILAAMNEQWDVVKDLYFVTPLQDLKPDKGPYGAGLLRYFIVGMKFDIALELIQLCPELVFTKGQNGKFPMEGFMPSAFLSGTPLNFLQRRIYNCIHVERAINDIRVSVQNEGNEESNPMKITCSGVHIEPTISDTRVRVQSEGNEECNRQKISVSVVGFLQGLKSNLLELLGINRIREIKQAHIQSLELLHHMREVIKHRHHHDYVRQAIFRAIELGMFEFTDSVLQARPNLIWLSNQAGRNLVHFAIECRQEKIYSLIINRLDERERKLIGNIADMSGNCALHVAGMLSKFAKLNDISGAALQMQRELQWFKEVETIGLPRLKERRNKDHMTPRELFTDNHKELVKEGERWMKETATSCTVVGALIITIMFAAAFTVPGGNNGETGFPIFLHKNLFMAFIVLDAISLFSSTTSVLMFLGILTSRYAENDFLKSLPTKMIIGLSTLIISIATMMGAFSFALFIMIHEHSWIVIPTIVLAIIPVILFSLTQCRLLVDMCISTYGRGIVDRKVKSRA</sequence>
<keyword evidence="1" id="KW-0472">Membrane</keyword>
<keyword evidence="4" id="KW-1185">Reference proteome</keyword>